<evidence type="ECO:0000256" key="7">
    <source>
        <dbReference type="SAM" id="MobiDB-lite"/>
    </source>
</evidence>
<feature type="domain" description="Protein kinase" evidence="8">
    <location>
        <begin position="19"/>
        <end position="283"/>
    </location>
</feature>
<accession>A0A9D4P237</accession>
<feature type="region of interest" description="Disordered" evidence="7">
    <location>
        <begin position="285"/>
        <end position="316"/>
    </location>
</feature>
<dbReference type="InterPro" id="IPR000959">
    <property type="entry name" value="POLO_box_dom"/>
</dbReference>
<evidence type="ECO:0000256" key="5">
    <source>
        <dbReference type="ARBA" id="ARBA00022840"/>
    </source>
</evidence>
<dbReference type="GO" id="GO:0005524">
    <property type="term" value="F:ATP binding"/>
    <property type="evidence" value="ECO:0007669"/>
    <property type="project" value="UniProtKB-UniRule"/>
</dbReference>
<protein>
    <submittedName>
        <fullName evidence="9">Serine/threonine-protein kinase plk3</fullName>
    </submittedName>
</protein>
<dbReference type="GO" id="GO:0004674">
    <property type="term" value="F:protein serine/threonine kinase activity"/>
    <property type="evidence" value="ECO:0007669"/>
    <property type="project" value="UniProtKB-KW"/>
</dbReference>
<dbReference type="PANTHER" id="PTHR24345">
    <property type="entry name" value="SERINE/THREONINE-PROTEIN KINASE PLK"/>
    <property type="match status" value="1"/>
</dbReference>
<sequence>MDKKLLANLKYIESNDSSYEIIDYLGKGSYAIVVRARNIKNDQIVAIKIGIIKDRDDDQNKRIELLAKKEAKILFQLRSHRNIVEIFDYFQSNDNHSYLILELCVNKSLNSLLRNQQWNLTNEMIKTFLHDIITGCQYLHSKRIVHRDLKPDNILMNENFVAKIGDFGLATELSSVDKLLYTFCGTPKYQAPEMITRIGYNFSIDIWAIGCIAYRLYYGNAPFNGSNANEIYRCVLNKNVKYSRISCYDFSINNEEINFIRSMLIKDSKKRITIDQLLKKRFFTNKPSSSMDTRNDDERQTTTTTTTTTTTNDDNNRKRKIEYDSMIDYMKAISNYDSNKLIRINYLPYHDNHLTPIISIRQWIEIAMFGFGYDFGHKTFGFNFRDQTKMMLHNESVFYMDNNNNDNNTTQSSSICQFPTTDCPNLLKKKLKILKQSFDVLHRTPVTDDQTKIVNDGDDDDDDLQIQFNEQQIPWLQKWIKTIDAIVFQLMTYNLIQINFDEQKKTLLFDPNKKSMTIVNVATRKKLSLALSFIMNGNITDRMQQYVSIALQYIELINQ</sequence>
<dbReference type="Pfam" id="PF00659">
    <property type="entry name" value="POLO_box"/>
    <property type="match status" value="1"/>
</dbReference>
<dbReference type="GO" id="GO:0007052">
    <property type="term" value="P:mitotic spindle organization"/>
    <property type="evidence" value="ECO:0007669"/>
    <property type="project" value="TreeGrafter"/>
</dbReference>
<evidence type="ECO:0000256" key="4">
    <source>
        <dbReference type="ARBA" id="ARBA00022777"/>
    </source>
</evidence>
<evidence type="ECO:0000313" key="9">
    <source>
        <dbReference type="EMBL" id="KAH7642603.1"/>
    </source>
</evidence>
<dbReference type="EMBL" id="SDOV01000004">
    <property type="protein sequence ID" value="KAH7642603.1"/>
    <property type="molecule type" value="Genomic_DNA"/>
</dbReference>
<keyword evidence="1" id="KW-0723">Serine/threonine-protein kinase</keyword>
<evidence type="ECO:0000256" key="6">
    <source>
        <dbReference type="PROSITE-ProRule" id="PRU10141"/>
    </source>
</evidence>
<dbReference type="Proteomes" id="UP000828236">
    <property type="component" value="Unassembled WGS sequence"/>
</dbReference>
<dbReference type="PROSITE" id="PS50011">
    <property type="entry name" value="PROTEIN_KINASE_DOM"/>
    <property type="match status" value="1"/>
</dbReference>
<dbReference type="SUPFAM" id="SSF82615">
    <property type="entry name" value="Polo-box domain"/>
    <property type="match status" value="2"/>
</dbReference>
<organism evidence="9">
    <name type="scientific">Dermatophagoides farinae</name>
    <name type="common">American house dust mite</name>
    <dbReference type="NCBI Taxonomy" id="6954"/>
    <lineage>
        <taxon>Eukaryota</taxon>
        <taxon>Metazoa</taxon>
        <taxon>Ecdysozoa</taxon>
        <taxon>Arthropoda</taxon>
        <taxon>Chelicerata</taxon>
        <taxon>Arachnida</taxon>
        <taxon>Acari</taxon>
        <taxon>Acariformes</taxon>
        <taxon>Sarcoptiformes</taxon>
        <taxon>Astigmata</taxon>
        <taxon>Psoroptidia</taxon>
        <taxon>Analgoidea</taxon>
        <taxon>Pyroglyphidae</taxon>
        <taxon>Dermatophagoidinae</taxon>
        <taxon>Dermatophagoides</taxon>
    </lineage>
</organism>
<dbReference type="PROSITE" id="PS00108">
    <property type="entry name" value="PROTEIN_KINASE_ST"/>
    <property type="match status" value="1"/>
</dbReference>
<dbReference type="PANTHER" id="PTHR24345:SF0">
    <property type="entry name" value="CELL CYCLE SERINE_THREONINE-PROTEIN KINASE CDC5_MSD2"/>
    <property type="match status" value="1"/>
</dbReference>
<reference evidence="9" key="2">
    <citation type="journal article" date="2021" name="World Allergy Organ. J.">
        <title>Chromosome-level assembly of Dermatophagoides farinae genome and transcriptome reveals two novel allergens Der f 37 and Der f 39.</title>
        <authorList>
            <person name="Chen J."/>
            <person name="Cai Z."/>
            <person name="Fan D."/>
            <person name="Hu J."/>
            <person name="Hou Y."/>
            <person name="He Y."/>
            <person name="Zhang Z."/>
            <person name="Zhao Z."/>
            <person name="Gao P."/>
            <person name="Hu W."/>
            <person name="Sun J."/>
            <person name="Li J."/>
            <person name="Ji K."/>
        </authorList>
    </citation>
    <scope>NUCLEOTIDE SEQUENCE</scope>
    <source>
        <strain evidence="9">JKM2019</strain>
    </source>
</reference>
<dbReference type="InterPro" id="IPR017441">
    <property type="entry name" value="Protein_kinase_ATP_BS"/>
</dbReference>
<keyword evidence="3 6" id="KW-0547">Nucleotide-binding</keyword>
<evidence type="ECO:0000256" key="2">
    <source>
        <dbReference type="ARBA" id="ARBA00022679"/>
    </source>
</evidence>
<dbReference type="GO" id="GO:0005737">
    <property type="term" value="C:cytoplasm"/>
    <property type="evidence" value="ECO:0007669"/>
    <property type="project" value="TreeGrafter"/>
</dbReference>
<keyword evidence="5 6" id="KW-0067">ATP-binding</keyword>
<evidence type="ECO:0000259" key="8">
    <source>
        <dbReference type="PROSITE" id="PS50011"/>
    </source>
</evidence>
<dbReference type="Pfam" id="PF00069">
    <property type="entry name" value="Pkinase"/>
    <property type="match status" value="1"/>
</dbReference>
<evidence type="ECO:0000256" key="1">
    <source>
        <dbReference type="ARBA" id="ARBA00022527"/>
    </source>
</evidence>
<feature type="compositionally biased region" description="Low complexity" evidence="7">
    <location>
        <begin position="301"/>
        <end position="311"/>
    </location>
</feature>
<feature type="binding site" evidence="6">
    <location>
        <position position="48"/>
    </location>
    <ligand>
        <name>ATP</name>
        <dbReference type="ChEBI" id="CHEBI:30616"/>
    </ligand>
</feature>
<dbReference type="SMART" id="SM00220">
    <property type="entry name" value="S_TKc"/>
    <property type="match status" value="1"/>
</dbReference>
<dbReference type="InterPro" id="IPR011009">
    <property type="entry name" value="Kinase-like_dom_sf"/>
</dbReference>
<evidence type="ECO:0000256" key="3">
    <source>
        <dbReference type="ARBA" id="ARBA00022741"/>
    </source>
</evidence>
<dbReference type="InterPro" id="IPR036947">
    <property type="entry name" value="POLO_box_dom_sf"/>
</dbReference>
<dbReference type="InterPro" id="IPR008271">
    <property type="entry name" value="Ser/Thr_kinase_AS"/>
</dbReference>
<comment type="caution">
    <text evidence="9">The sequence shown here is derived from an EMBL/GenBank/DDBJ whole genome shotgun (WGS) entry which is preliminary data.</text>
</comment>
<dbReference type="Gene3D" id="1.10.510.10">
    <property type="entry name" value="Transferase(Phosphotransferase) domain 1"/>
    <property type="match status" value="1"/>
</dbReference>
<dbReference type="InterPro" id="IPR000719">
    <property type="entry name" value="Prot_kinase_dom"/>
</dbReference>
<dbReference type="PROSITE" id="PS00107">
    <property type="entry name" value="PROTEIN_KINASE_ATP"/>
    <property type="match status" value="1"/>
</dbReference>
<dbReference type="SUPFAM" id="SSF56112">
    <property type="entry name" value="Protein kinase-like (PK-like)"/>
    <property type="match status" value="1"/>
</dbReference>
<dbReference type="OrthoDB" id="248923at2759"/>
<dbReference type="GO" id="GO:0005634">
    <property type="term" value="C:nucleus"/>
    <property type="evidence" value="ECO:0007669"/>
    <property type="project" value="TreeGrafter"/>
</dbReference>
<keyword evidence="2" id="KW-0808">Transferase</keyword>
<dbReference type="Gene3D" id="3.30.1120.30">
    <property type="entry name" value="POLO box domain"/>
    <property type="match status" value="2"/>
</dbReference>
<dbReference type="AlphaFoldDB" id="A0A9D4P237"/>
<dbReference type="GO" id="GO:0000776">
    <property type="term" value="C:kinetochore"/>
    <property type="evidence" value="ECO:0007669"/>
    <property type="project" value="TreeGrafter"/>
</dbReference>
<keyword evidence="4 9" id="KW-0418">Kinase</keyword>
<reference evidence="9" key="1">
    <citation type="submission" date="2020-06" db="EMBL/GenBank/DDBJ databases">
        <authorList>
            <person name="Ji K."/>
            <person name="Li J."/>
        </authorList>
    </citation>
    <scope>NUCLEOTIDE SEQUENCE</scope>
    <source>
        <strain evidence="9">JKM2019</strain>
        <tissue evidence="9">Whole body</tissue>
    </source>
</reference>
<name>A0A9D4P237_DERFA</name>
<gene>
    <name evidence="9" type="ORF">HUG17_5650</name>
</gene>
<proteinExistence type="predicted"/>
<dbReference type="GO" id="GO:0000922">
    <property type="term" value="C:spindle pole"/>
    <property type="evidence" value="ECO:0007669"/>
    <property type="project" value="TreeGrafter"/>
</dbReference>